<feature type="region of interest" description="Disordered" evidence="1">
    <location>
        <begin position="72"/>
        <end position="144"/>
    </location>
</feature>
<accession>A0ABQ5ESK5</accession>
<gene>
    <name evidence="2" type="ORF">Tco_0989060</name>
</gene>
<dbReference type="Proteomes" id="UP001151760">
    <property type="component" value="Unassembled WGS sequence"/>
</dbReference>
<name>A0ABQ5ESK5_9ASTR</name>
<comment type="caution">
    <text evidence="2">The sequence shown here is derived from an EMBL/GenBank/DDBJ whole genome shotgun (WGS) entry which is preliminary data.</text>
</comment>
<evidence type="ECO:0000313" key="3">
    <source>
        <dbReference type="Proteomes" id="UP001151760"/>
    </source>
</evidence>
<feature type="compositionally biased region" description="Acidic residues" evidence="1">
    <location>
        <begin position="118"/>
        <end position="127"/>
    </location>
</feature>
<proteinExistence type="predicted"/>
<protein>
    <submittedName>
        <fullName evidence="2">Uncharacterized protein</fullName>
    </submittedName>
</protein>
<evidence type="ECO:0000256" key="1">
    <source>
        <dbReference type="SAM" id="MobiDB-lite"/>
    </source>
</evidence>
<reference evidence="2" key="2">
    <citation type="submission" date="2022-01" db="EMBL/GenBank/DDBJ databases">
        <authorList>
            <person name="Yamashiro T."/>
            <person name="Shiraishi A."/>
            <person name="Satake H."/>
            <person name="Nakayama K."/>
        </authorList>
    </citation>
    <scope>NUCLEOTIDE SEQUENCE</scope>
</reference>
<feature type="compositionally biased region" description="Basic and acidic residues" evidence="1">
    <location>
        <begin position="108"/>
        <end position="117"/>
    </location>
</feature>
<dbReference type="EMBL" id="BQNB010016636">
    <property type="protein sequence ID" value="GJT54006.1"/>
    <property type="molecule type" value="Genomic_DNA"/>
</dbReference>
<feature type="compositionally biased region" description="Acidic residues" evidence="1">
    <location>
        <begin position="134"/>
        <end position="144"/>
    </location>
</feature>
<evidence type="ECO:0000313" key="2">
    <source>
        <dbReference type="EMBL" id="GJT54006.1"/>
    </source>
</evidence>
<organism evidence="2 3">
    <name type="scientific">Tanacetum coccineum</name>
    <dbReference type="NCBI Taxonomy" id="301880"/>
    <lineage>
        <taxon>Eukaryota</taxon>
        <taxon>Viridiplantae</taxon>
        <taxon>Streptophyta</taxon>
        <taxon>Embryophyta</taxon>
        <taxon>Tracheophyta</taxon>
        <taxon>Spermatophyta</taxon>
        <taxon>Magnoliopsida</taxon>
        <taxon>eudicotyledons</taxon>
        <taxon>Gunneridae</taxon>
        <taxon>Pentapetalae</taxon>
        <taxon>asterids</taxon>
        <taxon>campanulids</taxon>
        <taxon>Asterales</taxon>
        <taxon>Asteraceae</taxon>
        <taxon>Asteroideae</taxon>
        <taxon>Anthemideae</taxon>
        <taxon>Anthemidinae</taxon>
        <taxon>Tanacetum</taxon>
    </lineage>
</organism>
<keyword evidence="3" id="KW-1185">Reference proteome</keyword>
<sequence length="144" mass="15696">MSDSEDSTVTYTAISSLFGGLSDIGSLGVDGPPVMPKDPYAYVVAAFQAPPSPDYVPGPEYPPLPEFVHEPVYPEFMPPEDDVLTAEEQPLSTAVSPIADSPGYVPKSDLKEDPKKDDDEDLEEDLADYPTNRDDDEEEEEEPS</sequence>
<reference evidence="2" key="1">
    <citation type="journal article" date="2022" name="Int. J. Mol. Sci.">
        <title>Draft Genome of Tanacetum Coccineum: Genomic Comparison of Closely Related Tanacetum-Family Plants.</title>
        <authorList>
            <person name="Yamashiro T."/>
            <person name="Shiraishi A."/>
            <person name="Nakayama K."/>
            <person name="Satake H."/>
        </authorList>
    </citation>
    <scope>NUCLEOTIDE SEQUENCE</scope>
</reference>